<accession>A0A3G1B3V3</accession>
<proteinExistence type="predicted"/>
<dbReference type="GeneID" id="24875226"/>
<evidence type="ECO:0000313" key="3">
    <source>
        <dbReference type="Proteomes" id="UP000266745"/>
    </source>
</evidence>
<dbReference type="AlphaFoldDB" id="A0A3G1B3V3"/>
<sequence length="144" mass="16740">MGIERYIKAGVISFIVLIGFVIVFWILPNSINNYSQYFVFPPDENSAKERFLQTPEYQTFKERFPKHSTDFWMNKWEAQFSASAINPENQNIVILRMNTSFSDDRIYMSAHCDAMAKKSGIRYDAGDVTVKPFLETTKCLEITK</sequence>
<evidence type="ECO:0000313" key="2">
    <source>
        <dbReference type="EMBL" id="AJZ75416.1"/>
    </source>
</evidence>
<gene>
    <name evidence="2" type="ORF">SU86_002345</name>
</gene>
<keyword evidence="1" id="KW-1133">Transmembrane helix</keyword>
<reference evidence="2 3" key="1">
    <citation type="journal article" date="2016" name="Sci. Rep.">
        <title>A novel ammonia-oxidizing archaeon from wastewater treatment plant: Its enrichment, physiological and genomic characteristics.</title>
        <authorList>
            <person name="Li Y."/>
            <person name="Ding K."/>
            <person name="Wen X."/>
            <person name="Zhang B."/>
            <person name="Shen B."/>
            <person name="Yang Y."/>
        </authorList>
    </citation>
    <scope>NUCLEOTIDE SEQUENCE [LARGE SCALE GENOMIC DNA]</scope>
    <source>
        <strain evidence="2 3">SAT1</strain>
    </source>
</reference>
<keyword evidence="3" id="KW-1185">Reference proteome</keyword>
<feature type="transmembrane region" description="Helical" evidence="1">
    <location>
        <begin position="6"/>
        <end position="27"/>
    </location>
</feature>
<dbReference type="RefSeq" id="WP_048188017.1">
    <property type="nucleotide sequence ID" value="NZ_CP011097.1"/>
</dbReference>
<keyword evidence="1" id="KW-0812">Transmembrane</keyword>
<evidence type="ECO:0000256" key="1">
    <source>
        <dbReference type="SAM" id="Phobius"/>
    </source>
</evidence>
<dbReference type="Proteomes" id="UP000266745">
    <property type="component" value="Chromosome"/>
</dbReference>
<dbReference type="KEGG" id="tah:SU86_002345"/>
<name>A0A3G1B3V3_9ARCH</name>
<protein>
    <submittedName>
        <fullName evidence="2">Uncharacterized protein</fullName>
    </submittedName>
</protein>
<dbReference type="EMBL" id="CP011097">
    <property type="protein sequence ID" value="AJZ75416.1"/>
    <property type="molecule type" value="Genomic_DNA"/>
</dbReference>
<keyword evidence="1" id="KW-0472">Membrane</keyword>
<organism evidence="2 3">
    <name type="scientific">Candidatus Nitrosotenuis cloacae</name>
    <dbReference type="NCBI Taxonomy" id="1603555"/>
    <lineage>
        <taxon>Archaea</taxon>
        <taxon>Nitrososphaerota</taxon>
        <taxon>Candidatus Nitrosotenuis</taxon>
    </lineage>
</organism>